<dbReference type="EMBL" id="WWBZ02000016">
    <property type="protein sequence ID" value="KAF4309105.1"/>
    <property type="molecule type" value="Genomic_DNA"/>
</dbReference>
<name>A0A8H4IX55_9PEZI</name>
<sequence length="125" mass="14581">MDPESCKGGDISGDDARPHAIDSEDGESIENTKEELCKFNRQIGFRSEKFSEWKEHFEDMAKLCQEAVDLRKERNDFILHWIQAIADEQHAGFDIPTDEDNGLSRLNQRARERKERSARRNVEMQ</sequence>
<accession>A0A8H4IX55</accession>
<comment type="caution">
    <text evidence="2">The sequence shown here is derived from an EMBL/GenBank/DDBJ whole genome shotgun (WGS) entry which is preliminary data.</text>
</comment>
<reference evidence="2" key="1">
    <citation type="submission" date="2020-04" db="EMBL/GenBank/DDBJ databases">
        <title>Genome Assembly and Annotation of Botryosphaeria dothidea sdau 11-99, a Latent Pathogen of Apple Fruit Ring Rot in China.</title>
        <authorList>
            <person name="Yu C."/>
            <person name="Diao Y."/>
            <person name="Lu Q."/>
            <person name="Zhao J."/>
            <person name="Cui S."/>
            <person name="Peng C."/>
            <person name="He B."/>
            <person name="Liu H."/>
        </authorList>
    </citation>
    <scope>NUCLEOTIDE SEQUENCE [LARGE SCALE GENOMIC DNA]</scope>
    <source>
        <strain evidence="2">Sdau11-99</strain>
    </source>
</reference>
<dbReference type="Proteomes" id="UP000572817">
    <property type="component" value="Unassembled WGS sequence"/>
</dbReference>
<feature type="compositionally biased region" description="Basic and acidic residues" evidence="1">
    <location>
        <begin position="109"/>
        <end position="125"/>
    </location>
</feature>
<keyword evidence="3" id="KW-1185">Reference proteome</keyword>
<feature type="region of interest" description="Disordered" evidence="1">
    <location>
        <begin position="1"/>
        <end position="31"/>
    </location>
</feature>
<feature type="region of interest" description="Disordered" evidence="1">
    <location>
        <begin position="93"/>
        <end position="125"/>
    </location>
</feature>
<organism evidence="2 3">
    <name type="scientific">Botryosphaeria dothidea</name>
    <dbReference type="NCBI Taxonomy" id="55169"/>
    <lineage>
        <taxon>Eukaryota</taxon>
        <taxon>Fungi</taxon>
        <taxon>Dikarya</taxon>
        <taxon>Ascomycota</taxon>
        <taxon>Pezizomycotina</taxon>
        <taxon>Dothideomycetes</taxon>
        <taxon>Dothideomycetes incertae sedis</taxon>
        <taxon>Botryosphaeriales</taxon>
        <taxon>Botryosphaeriaceae</taxon>
        <taxon>Botryosphaeria</taxon>
    </lineage>
</organism>
<evidence type="ECO:0000256" key="1">
    <source>
        <dbReference type="SAM" id="MobiDB-lite"/>
    </source>
</evidence>
<proteinExistence type="predicted"/>
<dbReference type="AlphaFoldDB" id="A0A8H4IX55"/>
<evidence type="ECO:0000313" key="3">
    <source>
        <dbReference type="Proteomes" id="UP000572817"/>
    </source>
</evidence>
<gene>
    <name evidence="2" type="ORF">GTA08_BOTSDO01888</name>
</gene>
<protein>
    <submittedName>
        <fullName evidence="2">Uncharacterized protein</fullName>
    </submittedName>
</protein>
<evidence type="ECO:0000313" key="2">
    <source>
        <dbReference type="EMBL" id="KAF4309105.1"/>
    </source>
</evidence>